<dbReference type="GeneID" id="24922248"/>
<accession>D8LY17</accession>
<sequence length="241" mass="28170">MYLLCNNCHAIISKEDVKRHIEKCKGATFNCCDCNEELQVAFIERHKECPNAIKTVAPPVYNPKSKVTSKALDMFRILDRMVYEHSSDENKAVYERLRTLASIPRKEKPFITHVSGYCHISEEEAGKIWNEIAEWEKEILKEKRAYRKDRKSVNKALKAEAKRVTRMEQRQKQNQEKKEKMEKKDEPTSASTLKWGKQNYKQKDALKKAVIDLIREKNEAADEAEIAAVFEEKYPEFSRNA</sequence>
<reference evidence="2" key="1">
    <citation type="submission" date="2010-02" db="EMBL/GenBank/DDBJ databases">
        <title>Sequencing and annotation of the Blastocystis hominis genome.</title>
        <authorList>
            <person name="Wincker P."/>
        </authorList>
    </citation>
    <scope>NUCLEOTIDE SEQUENCE</scope>
    <source>
        <strain evidence="2">Singapore isolate B</strain>
    </source>
</reference>
<dbReference type="InParanoid" id="D8LY17"/>
<protein>
    <submittedName>
        <fullName evidence="2">Uncharacterized protein</fullName>
    </submittedName>
</protein>
<organism evidence="2">
    <name type="scientific">Blastocystis hominis</name>
    <dbReference type="NCBI Taxonomy" id="12968"/>
    <lineage>
        <taxon>Eukaryota</taxon>
        <taxon>Sar</taxon>
        <taxon>Stramenopiles</taxon>
        <taxon>Bigyra</taxon>
        <taxon>Opalozoa</taxon>
        <taxon>Opalinata</taxon>
        <taxon>Blastocystidae</taxon>
        <taxon>Blastocystis</taxon>
    </lineage>
</organism>
<evidence type="ECO:0000313" key="3">
    <source>
        <dbReference type="Proteomes" id="UP000008312"/>
    </source>
</evidence>
<evidence type="ECO:0000313" key="2">
    <source>
        <dbReference type="EMBL" id="CBK20472.2"/>
    </source>
</evidence>
<keyword evidence="3" id="KW-1185">Reference proteome</keyword>
<gene>
    <name evidence="2" type="ORF">GSBLH_T00006123001</name>
</gene>
<dbReference type="OrthoDB" id="10526580at2759"/>
<feature type="compositionally biased region" description="Basic and acidic residues" evidence="1">
    <location>
        <begin position="158"/>
        <end position="187"/>
    </location>
</feature>
<dbReference type="Proteomes" id="UP000008312">
    <property type="component" value="Unassembled WGS sequence"/>
</dbReference>
<dbReference type="EMBL" id="FN668639">
    <property type="protein sequence ID" value="CBK20472.2"/>
    <property type="molecule type" value="Genomic_DNA"/>
</dbReference>
<dbReference type="RefSeq" id="XP_012894520.1">
    <property type="nucleotide sequence ID" value="XM_013039066.1"/>
</dbReference>
<evidence type="ECO:0000256" key="1">
    <source>
        <dbReference type="SAM" id="MobiDB-lite"/>
    </source>
</evidence>
<feature type="region of interest" description="Disordered" evidence="1">
    <location>
        <begin position="158"/>
        <end position="197"/>
    </location>
</feature>
<proteinExistence type="predicted"/>
<dbReference type="Gene3D" id="3.30.1490.490">
    <property type="match status" value="1"/>
</dbReference>
<dbReference type="AlphaFoldDB" id="D8LY17"/>
<name>D8LY17_BLAHO</name>